<keyword evidence="3" id="KW-1185">Reference proteome</keyword>
<evidence type="ECO:0008006" key="4">
    <source>
        <dbReference type="Google" id="ProtNLM"/>
    </source>
</evidence>
<dbReference type="GO" id="GO:0016020">
    <property type="term" value="C:membrane"/>
    <property type="evidence" value="ECO:0007669"/>
    <property type="project" value="InterPro"/>
</dbReference>
<sequence>MTHPQIVILYHFKNNLPVRNLVKDLLGALTSALCICHCLLTPILIGFGVTGLLVDSLTAEWLHLALLGPILLLLLTSLPSAHCRHGNALPLSLAIIGISLLVTSLFIHGKIELLLSLSGGLLLITAHLVNRHLLHKHISKGVTTDLLSE</sequence>
<dbReference type="InterPro" id="IPR004891">
    <property type="entry name" value="Mercury-R_MerC"/>
</dbReference>
<feature type="transmembrane region" description="Helical" evidence="1">
    <location>
        <begin position="61"/>
        <end position="81"/>
    </location>
</feature>
<evidence type="ECO:0000313" key="2">
    <source>
        <dbReference type="EMBL" id="GGO74211.1"/>
    </source>
</evidence>
<keyword evidence="1" id="KW-0472">Membrane</keyword>
<reference evidence="2" key="2">
    <citation type="submission" date="2020-09" db="EMBL/GenBank/DDBJ databases">
        <authorList>
            <person name="Sun Q."/>
            <person name="Zhou Y."/>
        </authorList>
    </citation>
    <scope>NUCLEOTIDE SEQUENCE</scope>
    <source>
        <strain evidence="2">CGMCC 1.7086</strain>
    </source>
</reference>
<keyword evidence="1" id="KW-1133">Transmembrane helix</keyword>
<feature type="transmembrane region" description="Helical" evidence="1">
    <location>
        <begin position="88"/>
        <end position="107"/>
    </location>
</feature>
<accession>A0A918DNM3</accession>
<dbReference type="AlphaFoldDB" id="A0A918DNM3"/>
<evidence type="ECO:0000313" key="3">
    <source>
        <dbReference type="Proteomes" id="UP000606935"/>
    </source>
</evidence>
<feature type="transmembrane region" description="Helical" evidence="1">
    <location>
        <begin position="25"/>
        <end position="49"/>
    </location>
</feature>
<proteinExistence type="predicted"/>
<gene>
    <name evidence="2" type="ORF">GCM10010982_36510</name>
</gene>
<dbReference type="EMBL" id="BMLS01000008">
    <property type="protein sequence ID" value="GGO74211.1"/>
    <property type="molecule type" value="Genomic_DNA"/>
</dbReference>
<organism evidence="2 3">
    <name type="scientific">Bowmanella pacifica</name>
    <dbReference type="NCBI Taxonomy" id="502051"/>
    <lineage>
        <taxon>Bacteria</taxon>
        <taxon>Pseudomonadati</taxon>
        <taxon>Pseudomonadota</taxon>
        <taxon>Gammaproteobacteria</taxon>
        <taxon>Alteromonadales</taxon>
        <taxon>Alteromonadaceae</taxon>
        <taxon>Bowmanella</taxon>
    </lineage>
</organism>
<reference evidence="2" key="1">
    <citation type="journal article" date="2014" name="Int. J. Syst. Evol. Microbiol.">
        <title>Complete genome sequence of Corynebacterium casei LMG S-19264T (=DSM 44701T), isolated from a smear-ripened cheese.</title>
        <authorList>
            <consortium name="US DOE Joint Genome Institute (JGI-PGF)"/>
            <person name="Walter F."/>
            <person name="Albersmeier A."/>
            <person name="Kalinowski J."/>
            <person name="Ruckert C."/>
        </authorList>
    </citation>
    <scope>NUCLEOTIDE SEQUENCE</scope>
    <source>
        <strain evidence="2">CGMCC 1.7086</strain>
    </source>
</reference>
<dbReference type="Proteomes" id="UP000606935">
    <property type="component" value="Unassembled WGS sequence"/>
</dbReference>
<keyword evidence="1" id="KW-0812">Transmembrane</keyword>
<name>A0A918DNM3_9ALTE</name>
<evidence type="ECO:0000256" key="1">
    <source>
        <dbReference type="SAM" id="Phobius"/>
    </source>
</evidence>
<comment type="caution">
    <text evidence="2">The sequence shown here is derived from an EMBL/GenBank/DDBJ whole genome shotgun (WGS) entry which is preliminary data.</text>
</comment>
<dbReference type="GO" id="GO:0015097">
    <property type="term" value="F:mercury ion transmembrane transporter activity"/>
    <property type="evidence" value="ECO:0007669"/>
    <property type="project" value="InterPro"/>
</dbReference>
<dbReference type="Pfam" id="PF03203">
    <property type="entry name" value="MerC"/>
    <property type="match status" value="1"/>
</dbReference>
<protein>
    <recommendedName>
        <fullName evidence="4">MerC mercury resistance protein</fullName>
    </recommendedName>
</protein>
<feature type="transmembrane region" description="Helical" evidence="1">
    <location>
        <begin position="113"/>
        <end position="130"/>
    </location>
</feature>